<comment type="similarity">
    <text evidence="1 3">Belongs to the GroES chaperonin family.</text>
</comment>
<evidence type="ECO:0000256" key="2">
    <source>
        <dbReference type="ARBA" id="ARBA00023186"/>
    </source>
</evidence>
<proteinExistence type="inferred from homology"/>
<dbReference type="Pfam" id="PF00166">
    <property type="entry name" value="Cpn10"/>
    <property type="match status" value="1"/>
</dbReference>
<reference evidence="6" key="1">
    <citation type="submission" date="2017-09" db="EMBL/GenBank/DDBJ databases">
        <title>Depth-based differentiation of microbial function through sediment-hosted aquifers and enrichment of novel symbionts in the deep terrestrial subsurface.</title>
        <authorList>
            <person name="Probst A.J."/>
            <person name="Ladd B."/>
            <person name="Jarett J.K."/>
            <person name="Geller-Mcgrath D.E."/>
            <person name="Sieber C.M.K."/>
            <person name="Emerson J.B."/>
            <person name="Anantharaman K."/>
            <person name="Thomas B.C."/>
            <person name="Malmstrom R."/>
            <person name="Stieglmeier M."/>
            <person name="Klingl A."/>
            <person name="Woyke T."/>
            <person name="Ryan C.M."/>
            <person name="Banfield J.F."/>
        </authorList>
    </citation>
    <scope>NUCLEOTIDE SEQUENCE [LARGE SCALE GENOMIC DNA]</scope>
</reference>
<dbReference type="InterPro" id="IPR020818">
    <property type="entry name" value="Chaperonin_GroES"/>
</dbReference>
<dbReference type="CDD" id="cd00320">
    <property type="entry name" value="cpn10"/>
    <property type="match status" value="1"/>
</dbReference>
<evidence type="ECO:0000256" key="4">
    <source>
        <dbReference type="SAM" id="MobiDB-lite"/>
    </source>
</evidence>
<dbReference type="Proteomes" id="UP000228528">
    <property type="component" value="Unassembled WGS sequence"/>
</dbReference>
<feature type="region of interest" description="Disordered" evidence="4">
    <location>
        <begin position="20"/>
        <end position="49"/>
    </location>
</feature>
<evidence type="ECO:0000256" key="1">
    <source>
        <dbReference type="ARBA" id="ARBA00006975"/>
    </source>
</evidence>
<dbReference type="InterPro" id="IPR037124">
    <property type="entry name" value="Chaperonin_GroES_sf"/>
</dbReference>
<dbReference type="PRINTS" id="PR00297">
    <property type="entry name" value="CHAPERONIN10"/>
</dbReference>
<comment type="caution">
    <text evidence="5">The sequence shown here is derived from an EMBL/GenBank/DDBJ whole genome shotgun (WGS) entry which is preliminary data.</text>
</comment>
<organism evidence="5 6">
    <name type="scientific">Candidatus Magasanikbacteria bacterium CG10_big_fil_rev_8_21_14_0_10_38_6</name>
    <dbReference type="NCBI Taxonomy" id="1974647"/>
    <lineage>
        <taxon>Bacteria</taxon>
        <taxon>Candidatus Magasanikiibacteriota</taxon>
    </lineage>
</organism>
<dbReference type="EMBL" id="PFBW01000069">
    <property type="protein sequence ID" value="PIR77592.1"/>
    <property type="molecule type" value="Genomic_DNA"/>
</dbReference>
<dbReference type="Gene3D" id="2.30.33.40">
    <property type="entry name" value="GroES chaperonin"/>
    <property type="match status" value="1"/>
</dbReference>
<evidence type="ECO:0000313" key="5">
    <source>
        <dbReference type="EMBL" id="PIR77592.1"/>
    </source>
</evidence>
<dbReference type="SUPFAM" id="SSF50129">
    <property type="entry name" value="GroES-like"/>
    <property type="match status" value="1"/>
</dbReference>
<accession>A0A2M6P1I8</accession>
<comment type="subunit">
    <text evidence="3">Heptamer of 7 subunits arranged in a ring.</text>
</comment>
<dbReference type="InterPro" id="IPR011032">
    <property type="entry name" value="GroES-like_sf"/>
</dbReference>
<dbReference type="AlphaFoldDB" id="A0A2M6P1I8"/>
<dbReference type="GO" id="GO:0044183">
    <property type="term" value="F:protein folding chaperone"/>
    <property type="evidence" value="ECO:0007669"/>
    <property type="project" value="InterPro"/>
</dbReference>
<sequence>MSGSPITPLGDRVVVRPLTEAEMGTKSPSGIIIPETAKKEKPEQGVIVA</sequence>
<comment type="function">
    <text evidence="3">Together with the chaperonin GroEL, plays an essential role in assisting protein folding. The GroEL-GroES system forms a nano-cage that allows encapsulation of the non-native substrate proteins and provides a physical environment optimized to promote and accelerate protein folding. GroES binds to the apical surface of the GroEL ring, thereby capping the opening of the GroEL channel.</text>
</comment>
<evidence type="ECO:0000313" key="6">
    <source>
        <dbReference type="Proteomes" id="UP000228528"/>
    </source>
</evidence>
<name>A0A2M6P1I8_9BACT</name>
<feature type="non-terminal residue" evidence="5">
    <location>
        <position position="49"/>
    </location>
</feature>
<gene>
    <name evidence="5" type="primary">groES</name>
    <name evidence="5" type="ORF">COU30_01625</name>
</gene>
<protein>
    <recommendedName>
        <fullName evidence="3">10 kDa chaperonin</fullName>
    </recommendedName>
</protein>
<dbReference type="GO" id="GO:0005524">
    <property type="term" value="F:ATP binding"/>
    <property type="evidence" value="ECO:0007669"/>
    <property type="project" value="InterPro"/>
</dbReference>
<evidence type="ECO:0000256" key="3">
    <source>
        <dbReference type="RuleBase" id="RU000535"/>
    </source>
</evidence>
<keyword evidence="2 3" id="KW-0143">Chaperone</keyword>